<name>A0A976N2P2_9VIRU</name>
<evidence type="ECO:0000313" key="2">
    <source>
        <dbReference type="EMBL" id="UPW41388.1"/>
    </source>
</evidence>
<sequence>MIITMSCLNPIHLKNPNLGKNPSLHLNTKSLYITVPCGKCPSCITARRREIVTRYLLESLNNGSNYFFTLTYDEIYLPRIGDTEPGISSKYPSFSSVPCVSKTHAQLFLQRLRNSFRSIEGFTPLRYALVSEYGPHELRPHYHGILFGVPSEWNAEVNIQRYWPHGFTQVGPLSDGGCGYVAKYLLKDSKTPVLPDGSRLSNFQLHSRFPPLGCGGLTPEVIRYINKTGSRRIKIKQLGDLVIPYSCLKPFLTERQLRRLRAIEHKKAQEYKDTKIENLSKELFSITEVDRVLMREIQETWITLSQNIKRSKSQSKDI</sequence>
<protein>
    <submittedName>
        <fullName evidence="2">Replication initiator protein</fullName>
    </submittedName>
</protein>
<dbReference type="EMBL" id="OM869588">
    <property type="protein sequence ID" value="UPW41388.1"/>
    <property type="molecule type" value="Genomic_DNA"/>
</dbReference>
<proteinExistence type="predicted"/>
<dbReference type="Pfam" id="PF23343">
    <property type="entry name" value="REP_ORF2-G2P"/>
    <property type="match status" value="1"/>
</dbReference>
<dbReference type="InterPro" id="IPR056906">
    <property type="entry name" value="ORF2/G2P_dom"/>
</dbReference>
<feature type="domain" description="Replication-associated protein ORF2/G2P" evidence="1">
    <location>
        <begin position="65"/>
        <end position="188"/>
    </location>
</feature>
<organism evidence="2">
    <name type="scientific">Dipodfec virus UA06Rod_19</name>
    <dbReference type="NCBI Taxonomy" id="2929319"/>
    <lineage>
        <taxon>Viruses</taxon>
        <taxon>Monodnaviria</taxon>
        <taxon>Sangervirae</taxon>
        <taxon>Phixviricota</taxon>
        <taxon>Malgrandaviricetes</taxon>
        <taxon>Petitvirales</taxon>
        <taxon>Microviridae</taxon>
    </lineage>
</organism>
<accession>A0A976N2P2</accession>
<reference evidence="2" key="1">
    <citation type="submission" date="2022-02" db="EMBL/GenBank/DDBJ databases">
        <title>Towards deciphering the DNA virus diversity associated with rodent species in the families Cricetidae and Heteromyidae.</title>
        <authorList>
            <person name="Lund M."/>
            <person name="Larsen B.B."/>
            <person name="Gryseels S."/>
            <person name="Kraberger S."/>
            <person name="Rowsey D.M."/>
            <person name="Steger L."/>
            <person name="Yule K.M."/>
            <person name="Upham N.S."/>
            <person name="Worobey M."/>
            <person name="Van Doorslaer K."/>
            <person name="Varsani A."/>
        </authorList>
    </citation>
    <scope>NUCLEOTIDE SEQUENCE</scope>
    <source>
        <strain evidence="2">UA06Rod_19</strain>
    </source>
</reference>
<evidence type="ECO:0000259" key="1">
    <source>
        <dbReference type="Pfam" id="PF23343"/>
    </source>
</evidence>